<gene>
    <name evidence="4" type="ORF">D9613_000989</name>
</gene>
<feature type="domain" description="Nephrocystin 3-like N-terminal" evidence="3">
    <location>
        <begin position="392"/>
        <end position="562"/>
    </location>
</feature>
<dbReference type="AlphaFoldDB" id="A0A8H4VS79"/>
<dbReference type="Pfam" id="PF24883">
    <property type="entry name" value="NPHP3_N"/>
    <property type="match status" value="1"/>
</dbReference>
<proteinExistence type="predicted"/>
<evidence type="ECO:0000256" key="2">
    <source>
        <dbReference type="SAM" id="MobiDB-lite"/>
    </source>
</evidence>
<dbReference type="SUPFAM" id="SSF52540">
    <property type="entry name" value="P-loop containing nucleoside triphosphate hydrolases"/>
    <property type="match status" value="1"/>
</dbReference>
<dbReference type="Proteomes" id="UP000521872">
    <property type="component" value="Unassembled WGS sequence"/>
</dbReference>
<evidence type="ECO:0000256" key="1">
    <source>
        <dbReference type="ARBA" id="ARBA00022737"/>
    </source>
</evidence>
<feature type="region of interest" description="Disordered" evidence="2">
    <location>
        <begin position="594"/>
        <end position="626"/>
    </location>
</feature>
<dbReference type="InterPro" id="IPR056884">
    <property type="entry name" value="NPHP3-like_N"/>
</dbReference>
<accession>A0A8H4VS79</accession>
<protein>
    <recommendedName>
        <fullName evidence="3">Nephrocystin 3-like N-terminal domain-containing protein</fullName>
    </recommendedName>
</protein>
<sequence length="626" mass="69918">MADIIEERRVSPVKRKSTPKIEFEERKKIVFHIQSVEGMPQTGWQPLPSTTVFVESIDTKQSFSTEPKKNNSNITWHENSPTMDLKDSSKVRFEVRSQYLWNKSVLATTEVYDIRRLIAMQIEAGQDITSFFSLVLTLAPSVVGKTGKSKYAMLNLNIRETAVKDRNTQITAIDQQKFLEACQQECLVYLHQLSEKMKHLRGVFIDSKFTPLIDIVLGVAEGVYKTIEDLVTRNINKVTVQCFKAADDAFEPYQSLTARQVAKSGESTLDSLQEILCSAVKSLEAVDRFLRTPDAFTKDKLEFKVTSWIHYFEVQRSGKEVADRPSASNKGSRRVKCPAHMGRNTELPTYNMLEMDLPETYAYNPYERPDLVRHIAEWIYSLSNPRNSPRLHPSKPNVFCLYGPERCGKTELASRLTGCLGELGSLGGYFTFDSKCANSPTSGMTPEQILDALPMTIIHQACTVEPDAAVQIGLAMSKNPGAIHDRLEVRFEKLFVNAMREFDSSRPAAAWNPLSPLVFIIDGIGSSGTPVQPATVRALADFLSSKAVSRLPAYIKFLVICRSETGLHHMLEEAGVGSICEMAGGVLRVEYQTPTNSPSSTIDPSFIPTRDAPSPSAKSELYHPLL</sequence>
<reference evidence="4 5" key="1">
    <citation type="submission" date="2019-12" db="EMBL/GenBank/DDBJ databases">
        <authorList>
            <person name="Floudas D."/>
            <person name="Bentzer J."/>
            <person name="Ahren D."/>
            <person name="Johansson T."/>
            <person name="Persson P."/>
            <person name="Tunlid A."/>
        </authorList>
    </citation>
    <scope>NUCLEOTIDE SEQUENCE [LARGE SCALE GENOMIC DNA]</scope>
    <source>
        <strain evidence="4 5">CBS 102.39</strain>
    </source>
</reference>
<keyword evidence="1" id="KW-0677">Repeat</keyword>
<keyword evidence="5" id="KW-1185">Reference proteome</keyword>
<evidence type="ECO:0000259" key="3">
    <source>
        <dbReference type="Pfam" id="PF24883"/>
    </source>
</evidence>
<name>A0A8H4VS79_9AGAR</name>
<evidence type="ECO:0000313" key="4">
    <source>
        <dbReference type="EMBL" id="KAF4620503.1"/>
    </source>
</evidence>
<evidence type="ECO:0000313" key="5">
    <source>
        <dbReference type="Proteomes" id="UP000521872"/>
    </source>
</evidence>
<dbReference type="InterPro" id="IPR027417">
    <property type="entry name" value="P-loop_NTPase"/>
</dbReference>
<feature type="compositionally biased region" description="Polar residues" evidence="2">
    <location>
        <begin position="594"/>
        <end position="603"/>
    </location>
</feature>
<dbReference type="EMBL" id="JAACJL010000015">
    <property type="protein sequence ID" value="KAF4620503.1"/>
    <property type="molecule type" value="Genomic_DNA"/>
</dbReference>
<organism evidence="4 5">
    <name type="scientific">Agrocybe pediades</name>
    <dbReference type="NCBI Taxonomy" id="84607"/>
    <lineage>
        <taxon>Eukaryota</taxon>
        <taxon>Fungi</taxon>
        <taxon>Dikarya</taxon>
        <taxon>Basidiomycota</taxon>
        <taxon>Agaricomycotina</taxon>
        <taxon>Agaricomycetes</taxon>
        <taxon>Agaricomycetidae</taxon>
        <taxon>Agaricales</taxon>
        <taxon>Agaricineae</taxon>
        <taxon>Strophariaceae</taxon>
        <taxon>Agrocybe</taxon>
    </lineage>
</organism>
<comment type="caution">
    <text evidence="4">The sequence shown here is derived from an EMBL/GenBank/DDBJ whole genome shotgun (WGS) entry which is preliminary data.</text>
</comment>